<dbReference type="Proteomes" id="UP000652761">
    <property type="component" value="Unassembled WGS sequence"/>
</dbReference>
<dbReference type="EMBL" id="NMUH01001882">
    <property type="protein sequence ID" value="MQL96154.1"/>
    <property type="molecule type" value="Genomic_DNA"/>
</dbReference>
<sequence>MPNLETAESSAALMDDESILSTSSFKGSENLCADSISNENLLLEDWESYWNDLNARLTVSRMVSDSVIRGIVNAVVQEAAESNSSKEAEITRLTKRLALYEPDTLAGKESILSPVPAETTSHMLFNCSDLIKDNTRHLFHLNIAAEKHLQLLKSGIECIRKMINSGSENCLCCVSDHLKAAGDLTQIDKSIDALGLLVTSISQQIDGMTHTLKDSLYEQQWQWEFQREVDSIIFQASIREQREEFDMELCKQKSLFDAQNHFWFQKVQELSSLHQELDSISKSILGIEPEHPFSHGPQEIFEERTSNKMKDQFPHKVYRDNIAVDTSHIGVNGFATMEKSDIPSLGVPEASLLVHMSKEDLMSHYQNEINKIKRQLEAALHEKTEELFRLKREFLKERGSLHFRRDKDVESLKKKVPEVVLKLDKVLAESKNFSSVQDHHDKTCTFKQRIENLLAENRRLHDLLVDKRKEMDCLSSQVTDAAKQRSNYSIVEANLFKKVKKLEWEIEDVKTEAIIKGQLDEWIVSELIRDAKCQAEELLLKDMMVEEFYGCIFRGSIADVYSSMKPVVKYDEEKKTLATIVSEKEKAWDLEVEKSGKLRQEVVSLMALINEKESALLLEVTKSEKLSQEIKSLSSLIEEENHFVSDINAKLEQQNKHLDLCCEELNLLKDQANDRRRLISEDKSESNLLRAKLEEALNKIQQSDAKIAELNERLAIVSDDIKEAEKQKAHLHDMVQQKESEIVSVSVQMDEQTEQMESIVIFVQELSKSVQEFESIVMCNFERRSARLEILCHQLDTLIKHADILKIRELWYRKRLETRTSDLEKAETEVDLLGDEVDALLNILEKIYIALDHYSPILQHYPGVMEILKLVRRELKGSG</sequence>
<evidence type="ECO:0008006" key="4">
    <source>
        <dbReference type="Google" id="ProtNLM"/>
    </source>
</evidence>
<feature type="coiled-coil region" evidence="1">
    <location>
        <begin position="362"/>
        <end position="393"/>
    </location>
</feature>
<organism evidence="2 3">
    <name type="scientific">Colocasia esculenta</name>
    <name type="common">Wild taro</name>
    <name type="synonym">Arum esculentum</name>
    <dbReference type="NCBI Taxonomy" id="4460"/>
    <lineage>
        <taxon>Eukaryota</taxon>
        <taxon>Viridiplantae</taxon>
        <taxon>Streptophyta</taxon>
        <taxon>Embryophyta</taxon>
        <taxon>Tracheophyta</taxon>
        <taxon>Spermatophyta</taxon>
        <taxon>Magnoliopsida</taxon>
        <taxon>Liliopsida</taxon>
        <taxon>Araceae</taxon>
        <taxon>Aroideae</taxon>
        <taxon>Colocasieae</taxon>
        <taxon>Colocasia</taxon>
    </lineage>
</organism>
<dbReference type="PANTHER" id="PTHR33883">
    <property type="entry name" value="WPP DOMAIN-ASSOCIATED PROTEIN"/>
    <property type="match status" value="1"/>
</dbReference>
<reference evidence="2" key="1">
    <citation type="submission" date="2017-07" db="EMBL/GenBank/DDBJ databases">
        <title>Taro Niue Genome Assembly and Annotation.</title>
        <authorList>
            <person name="Atibalentja N."/>
            <person name="Keating K."/>
            <person name="Fields C.J."/>
        </authorList>
    </citation>
    <scope>NUCLEOTIDE SEQUENCE</scope>
    <source>
        <strain evidence="2">Niue_2</strain>
        <tissue evidence="2">Leaf</tissue>
    </source>
</reference>
<keyword evidence="1" id="KW-0175">Coiled coil</keyword>
<keyword evidence="3" id="KW-1185">Reference proteome</keyword>
<dbReference type="OrthoDB" id="619142at2759"/>
<accession>A0A843VT22</accession>
<evidence type="ECO:0000256" key="1">
    <source>
        <dbReference type="SAM" id="Coils"/>
    </source>
</evidence>
<comment type="caution">
    <text evidence="2">The sequence shown here is derived from an EMBL/GenBank/DDBJ whole genome shotgun (WGS) entry which is preliminary data.</text>
</comment>
<dbReference type="InterPro" id="IPR037490">
    <property type="entry name" value="WAP"/>
</dbReference>
<evidence type="ECO:0000313" key="3">
    <source>
        <dbReference type="Proteomes" id="UP000652761"/>
    </source>
</evidence>
<proteinExistence type="predicted"/>
<dbReference type="AlphaFoldDB" id="A0A843VT22"/>
<feature type="coiled-coil region" evidence="1">
    <location>
        <begin position="679"/>
        <end position="755"/>
    </location>
</feature>
<name>A0A843VT22_COLES</name>
<gene>
    <name evidence="2" type="ORF">Taro_028827</name>
</gene>
<evidence type="ECO:0000313" key="2">
    <source>
        <dbReference type="EMBL" id="MQL96154.1"/>
    </source>
</evidence>
<feature type="coiled-coil region" evidence="1">
    <location>
        <begin position="450"/>
        <end position="512"/>
    </location>
</feature>
<dbReference type="PANTHER" id="PTHR33883:SF10">
    <property type="entry name" value="WPP DOMAIN-ASSOCIATED PROTEIN"/>
    <property type="match status" value="1"/>
</dbReference>
<protein>
    <recommendedName>
        <fullName evidence="4">WPP domain-associated protein</fullName>
    </recommendedName>
</protein>